<dbReference type="STRING" id="1798.AWC30_04780"/>
<sequence length="124" mass="12865">MTLIVLGVGRMAFSMDTIPGGGLANPTVDSETRAAGALLISVGIAYVWSARRPRIPVAALRILALTMALLVVARIISMLVAGLPHGVFVAFTAVELLAAVLTYWYSVLGGEQQSSNGGDRLGGL</sequence>
<name>A0A1X2EMV8_9MYCO</name>
<reference evidence="2 3" key="1">
    <citation type="submission" date="2016-01" db="EMBL/GenBank/DDBJ databases">
        <title>The new phylogeny of the genus Mycobacterium.</title>
        <authorList>
            <person name="Tarcisio F."/>
            <person name="Conor M."/>
            <person name="Antonella G."/>
            <person name="Elisabetta G."/>
            <person name="Giulia F.S."/>
            <person name="Sara T."/>
            <person name="Anna F."/>
            <person name="Clotilde B."/>
            <person name="Roberto B."/>
            <person name="Veronica D.S."/>
            <person name="Fabio R."/>
            <person name="Monica P."/>
            <person name="Olivier J."/>
            <person name="Enrico T."/>
            <person name="Nicola S."/>
        </authorList>
    </citation>
    <scope>NUCLEOTIDE SEQUENCE [LARGE SCALE GENOMIC DNA]</scope>
    <source>
        <strain evidence="2 3">DSM 44153</strain>
    </source>
</reference>
<dbReference type="AlphaFoldDB" id="A0A1X2EMV8"/>
<keyword evidence="3" id="KW-1185">Reference proteome</keyword>
<keyword evidence="1" id="KW-0812">Transmembrane</keyword>
<dbReference type="Pfam" id="PF14248">
    <property type="entry name" value="DUF4345"/>
    <property type="match status" value="1"/>
</dbReference>
<dbReference type="InterPro" id="IPR025597">
    <property type="entry name" value="DUF4345"/>
</dbReference>
<dbReference type="Proteomes" id="UP000193090">
    <property type="component" value="Unassembled WGS sequence"/>
</dbReference>
<feature type="transmembrane region" description="Helical" evidence="1">
    <location>
        <begin position="62"/>
        <end position="81"/>
    </location>
</feature>
<organism evidence="2 3">
    <name type="scientific">Mycolicibacillus trivialis</name>
    <dbReference type="NCBI Taxonomy" id="1798"/>
    <lineage>
        <taxon>Bacteria</taxon>
        <taxon>Bacillati</taxon>
        <taxon>Actinomycetota</taxon>
        <taxon>Actinomycetes</taxon>
        <taxon>Mycobacteriales</taxon>
        <taxon>Mycobacteriaceae</taxon>
        <taxon>Mycolicibacillus</taxon>
    </lineage>
</organism>
<protein>
    <recommendedName>
        <fullName evidence="4">DUF4345 domain-containing protein</fullName>
    </recommendedName>
</protein>
<proteinExistence type="predicted"/>
<gene>
    <name evidence="2" type="ORF">AWC30_04780</name>
</gene>
<keyword evidence="1" id="KW-1133">Transmembrane helix</keyword>
<feature type="transmembrane region" description="Helical" evidence="1">
    <location>
        <begin position="34"/>
        <end position="50"/>
    </location>
</feature>
<evidence type="ECO:0000313" key="2">
    <source>
        <dbReference type="EMBL" id="ORX06895.1"/>
    </source>
</evidence>
<evidence type="ECO:0000313" key="3">
    <source>
        <dbReference type="Proteomes" id="UP000193090"/>
    </source>
</evidence>
<evidence type="ECO:0008006" key="4">
    <source>
        <dbReference type="Google" id="ProtNLM"/>
    </source>
</evidence>
<evidence type="ECO:0000256" key="1">
    <source>
        <dbReference type="SAM" id="Phobius"/>
    </source>
</evidence>
<accession>A0A1X2EMV8</accession>
<comment type="caution">
    <text evidence="2">The sequence shown here is derived from an EMBL/GenBank/DDBJ whole genome shotgun (WGS) entry which is preliminary data.</text>
</comment>
<keyword evidence="1" id="KW-0472">Membrane</keyword>
<feature type="transmembrane region" description="Helical" evidence="1">
    <location>
        <begin position="87"/>
        <end position="105"/>
    </location>
</feature>
<dbReference type="EMBL" id="LQPZ01000013">
    <property type="protein sequence ID" value="ORX06895.1"/>
    <property type="molecule type" value="Genomic_DNA"/>
</dbReference>